<organism evidence="11 12">
    <name type="scientific">Glarea lozoyensis (strain ATCC 20868 / MF5171)</name>
    <dbReference type="NCBI Taxonomy" id="1116229"/>
    <lineage>
        <taxon>Eukaryota</taxon>
        <taxon>Fungi</taxon>
        <taxon>Dikarya</taxon>
        <taxon>Ascomycota</taxon>
        <taxon>Pezizomycotina</taxon>
        <taxon>Leotiomycetes</taxon>
        <taxon>Helotiales</taxon>
        <taxon>Helotiaceae</taxon>
        <taxon>Glarea</taxon>
    </lineage>
</organism>
<dbReference type="GO" id="GO:0020037">
    <property type="term" value="F:heme binding"/>
    <property type="evidence" value="ECO:0007669"/>
    <property type="project" value="InterPro"/>
</dbReference>
<protein>
    <submittedName>
        <fullName evidence="11">Cytochrome P450</fullName>
    </submittedName>
</protein>
<comment type="similarity">
    <text evidence="2 9">Belongs to the cytochrome P450 family.</text>
</comment>
<dbReference type="CDD" id="cd11058">
    <property type="entry name" value="CYP60B-like"/>
    <property type="match status" value="1"/>
</dbReference>
<keyword evidence="5 9" id="KW-0560">Oxidoreductase</keyword>
<dbReference type="FunFam" id="1.10.630.10:FF:000047">
    <property type="entry name" value="Cytochrome P450 monooxygenase"/>
    <property type="match status" value="1"/>
</dbReference>
<dbReference type="GO" id="GO:0004497">
    <property type="term" value="F:monooxygenase activity"/>
    <property type="evidence" value="ECO:0007669"/>
    <property type="project" value="UniProtKB-KW"/>
</dbReference>
<dbReference type="eggNOG" id="KOG0158">
    <property type="taxonomic scope" value="Eukaryota"/>
</dbReference>
<keyword evidence="12" id="KW-1185">Reference proteome</keyword>
<dbReference type="GO" id="GO:0009403">
    <property type="term" value="P:toxin biosynthetic process"/>
    <property type="evidence" value="ECO:0007669"/>
    <property type="project" value="UniProtKB-ARBA"/>
</dbReference>
<evidence type="ECO:0000256" key="6">
    <source>
        <dbReference type="ARBA" id="ARBA00023004"/>
    </source>
</evidence>
<dbReference type="InterPro" id="IPR050121">
    <property type="entry name" value="Cytochrome_P450_monoxygenase"/>
</dbReference>
<gene>
    <name evidence="11" type="ORF">GLAREA_05799</name>
</gene>
<dbReference type="PANTHER" id="PTHR24305:SF210">
    <property type="entry name" value="CYTOCHROME P450 MONOOXYGENASE ASQL-RELATED"/>
    <property type="match status" value="1"/>
</dbReference>
<dbReference type="PANTHER" id="PTHR24305">
    <property type="entry name" value="CYTOCHROME P450"/>
    <property type="match status" value="1"/>
</dbReference>
<keyword evidence="10" id="KW-0812">Transmembrane</keyword>
<dbReference type="OMA" id="YICYDIW"/>
<evidence type="ECO:0000256" key="1">
    <source>
        <dbReference type="ARBA" id="ARBA00001971"/>
    </source>
</evidence>
<keyword evidence="6 8" id="KW-0408">Iron</keyword>
<dbReference type="HOGENOM" id="CLU_001570_14_11_1"/>
<keyword evidence="3 8" id="KW-0349">Heme</keyword>
<keyword evidence="4 8" id="KW-0479">Metal-binding</keyword>
<keyword evidence="10" id="KW-0472">Membrane</keyword>
<keyword evidence="10" id="KW-1133">Transmembrane helix</keyword>
<evidence type="ECO:0000256" key="3">
    <source>
        <dbReference type="ARBA" id="ARBA00022617"/>
    </source>
</evidence>
<dbReference type="Proteomes" id="UP000016922">
    <property type="component" value="Unassembled WGS sequence"/>
</dbReference>
<dbReference type="Pfam" id="PF00067">
    <property type="entry name" value="p450"/>
    <property type="match status" value="1"/>
</dbReference>
<evidence type="ECO:0000313" key="11">
    <source>
        <dbReference type="EMBL" id="EPE36461.1"/>
    </source>
</evidence>
<dbReference type="EMBL" id="KE145353">
    <property type="protein sequence ID" value="EPE36461.1"/>
    <property type="molecule type" value="Genomic_DNA"/>
</dbReference>
<dbReference type="GeneID" id="19464853"/>
<evidence type="ECO:0000256" key="5">
    <source>
        <dbReference type="ARBA" id="ARBA00023002"/>
    </source>
</evidence>
<dbReference type="PRINTS" id="PR00385">
    <property type="entry name" value="P450"/>
</dbReference>
<dbReference type="InterPro" id="IPR017972">
    <property type="entry name" value="Cyt_P450_CS"/>
</dbReference>
<dbReference type="KEGG" id="glz:GLAREA_05799"/>
<dbReference type="SUPFAM" id="SSF48264">
    <property type="entry name" value="Cytochrome P450"/>
    <property type="match status" value="1"/>
</dbReference>
<evidence type="ECO:0000256" key="9">
    <source>
        <dbReference type="RuleBase" id="RU000461"/>
    </source>
</evidence>
<evidence type="ECO:0000313" key="12">
    <source>
        <dbReference type="Proteomes" id="UP000016922"/>
    </source>
</evidence>
<dbReference type="PROSITE" id="PS00086">
    <property type="entry name" value="CYTOCHROME_P450"/>
    <property type="match status" value="1"/>
</dbReference>
<dbReference type="STRING" id="1116229.S3DWY2"/>
<accession>S3DWY2</accession>
<dbReference type="GO" id="GO:0016705">
    <property type="term" value="F:oxidoreductase activity, acting on paired donors, with incorporation or reduction of molecular oxygen"/>
    <property type="evidence" value="ECO:0007669"/>
    <property type="project" value="InterPro"/>
</dbReference>
<dbReference type="InterPro" id="IPR001128">
    <property type="entry name" value="Cyt_P450"/>
</dbReference>
<comment type="cofactor">
    <cofactor evidence="1 8">
        <name>heme</name>
        <dbReference type="ChEBI" id="CHEBI:30413"/>
    </cofactor>
</comment>
<dbReference type="AlphaFoldDB" id="S3DWY2"/>
<evidence type="ECO:0000256" key="4">
    <source>
        <dbReference type="ARBA" id="ARBA00022723"/>
    </source>
</evidence>
<proteinExistence type="inferred from homology"/>
<evidence type="ECO:0000256" key="10">
    <source>
        <dbReference type="SAM" id="Phobius"/>
    </source>
</evidence>
<dbReference type="Gene3D" id="1.10.630.10">
    <property type="entry name" value="Cytochrome P450"/>
    <property type="match status" value="1"/>
</dbReference>
<dbReference type="InterPro" id="IPR036396">
    <property type="entry name" value="Cyt_P450_sf"/>
</dbReference>
<dbReference type="RefSeq" id="XP_008077279.1">
    <property type="nucleotide sequence ID" value="XM_008079088.1"/>
</dbReference>
<feature type="transmembrane region" description="Helical" evidence="10">
    <location>
        <begin position="20"/>
        <end position="38"/>
    </location>
</feature>
<evidence type="ECO:0000256" key="8">
    <source>
        <dbReference type="PIRSR" id="PIRSR602401-1"/>
    </source>
</evidence>
<dbReference type="OrthoDB" id="1470350at2759"/>
<keyword evidence="7 9" id="KW-0503">Monooxygenase</keyword>
<dbReference type="InterPro" id="IPR002401">
    <property type="entry name" value="Cyt_P450_E_grp-I"/>
</dbReference>
<reference evidence="11 12" key="1">
    <citation type="journal article" date="2013" name="BMC Genomics">
        <title>Genomics-driven discovery of the pneumocandin biosynthetic gene cluster in the fungus Glarea lozoyensis.</title>
        <authorList>
            <person name="Chen L."/>
            <person name="Yue Q."/>
            <person name="Zhang X."/>
            <person name="Xiang M."/>
            <person name="Wang C."/>
            <person name="Li S."/>
            <person name="Che Y."/>
            <person name="Ortiz-Lopez F.J."/>
            <person name="Bills G.F."/>
            <person name="Liu X."/>
            <person name="An Z."/>
        </authorList>
    </citation>
    <scope>NUCLEOTIDE SEQUENCE [LARGE SCALE GENOMIC DNA]</scope>
    <source>
        <strain evidence="12">ATCC 20868 / MF5171</strain>
    </source>
</reference>
<dbReference type="GO" id="GO:0005506">
    <property type="term" value="F:iron ion binding"/>
    <property type="evidence" value="ECO:0007669"/>
    <property type="project" value="InterPro"/>
</dbReference>
<name>S3DWY2_GLAL2</name>
<evidence type="ECO:0000256" key="2">
    <source>
        <dbReference type="ARBA" id="ARBA00010617"/>
    </source>
</evidence>
<evidence type="ECO:0000256" key="7">
    <source>
        <dbReference type="ARBA" id="ARBA00023033"/>
    </source>
</evidence>
<sequence length="510" mass="58764">MITGTWTSFGDVDRSQLVRILIAGLTGIVTTSIVYSIWQAIYNVYFHPLSRFPGPKSWAASRFPREKAMVSGRIHYVLKDLHNQYGDVVRTGRDEISFTSAAAFKDIHTRYGPWKTAFPKDPDLYVVPASGHHSILSVKNDADHSRYRRLLSHAFSEKSLQEQAPLIKTYIDLFISRLHSNASKGPQDMVKWFNFTTFDIIGDLSLGESFECLEKQEYHPWIEFLFKAFKTVSILTSFKRFPWFNKVFMWMLPRSLREARTRNMMFTREKVLKRIKEGTGRPDFMTNVLKHNDKETGMSVNEIVSTFGLLILAGSETTATLLSAATYLILKHPEVLDKMVAEVRSTFKTEDEITQVSVNKLTYQIAVLEESLRVHPPAPFGFPRIVPGEKGQFVAGQWVPKGTVVWTSTWVSHTQEANFRDADKFIPERFLGDARFKGDNRGAFQPFSLGPRNCIGTNLAYAEMRLIMARLLWNFDLELDERSRRWQDHMKIFILWEKPALYVKLKPVVR</sequence>
<dbReference type="PRINTS" id="PR00463">
    <property type="entry name" value="EP450I"/>
</dbReference>
<feature type="binding site" description="axial binding residue" evidence="8">
    <location>
        <position position="454"/>
    </location>
    <ligand>
        <name>heme</name>
        <dbReference type="ChEBI" id="CHEBI:30413"/>
    </ligand>
    <ligandPart>
        <name>Fe</name>
        <dbReference type="ChEBI" id="CHEBI:18248"/>
    </ligandPart>
</feature>